<dbReference type="eggNOG" id="COG2801">
    <property type="taxonomic scope" value="Bacteria"/>
</dbReference>
<dbReference type="OrthoDB" id="9815231at2"/>
<organism evidence="2 3">
    <name type="scientific">Prevotella dentalis (strain ATCC 49559 / DSM 3688 / JCM 13448 / NCTC 12043 / ES 2772)</name>
    <name type="common">Mitsuokella dentalis</name>
    <dbReference type="NCBI Taxonomy" id="908937"/>
    <lineage>
        <taxon>Bacteria</taxon>
        <taxon>Pseudomonadati</taxon>
        <taxon>Bacteroidota</taxon>
        <taxon>Bacteroidia</taxon>
        <taxon>Bacteroidales</taxon>
        <taxon>Prevotellaceae</taxon>
        <taxon>Prevotella</taxon>
    </lineage>
</organism>
<evidence type="ECO:0000259" key="1">
    <source>
        <dbReference type="PROSITE" id="PS50994"/>
    </source>
</evidence>
<evidence type="ECO:0000313" key="3">
    <source>
        <dbReference type="Proteomes" id="UP000007820"/>
    </source>
</evidence>
<dbReference type="Proteomes" id="UP000007820">
    <property type="component" value="Unassembled WGS sequence"/>
</dbReference>
<comment type="caution">
    <text evidence="2">The sequence shown here is derived from an EMBL/GenBank/DDBJ whole genome shotgun (WGS) entry which is preliminary data.</text>
</comment>
<dbReference type="GO" id="GO:0015074">
    <property type="term" value="P:DNA integration"/>
    <property type="evidence" value="ECO:0007669"/>
    <property type="project" value="InterPro"/>
</dbReference>
<gene>
    <name evidence="2" type="ORF">HMPREF9136_2747</name>
</gene>
<dbReference type="InterPro" id="IPR001584">
    <property type="entry name" value="Integrase_cat-core"/>
</dbReference>
<dbReference type="InterPro" id="IPR048020">
    <property type="entry name" value="Transpos_IS3"/>
</dbReference>
<protein>
    <submittedName>
        <fullName evidence="2">ISPg5 transposase Orf2</fullName>
    </submittedName>
</protein>
<dbReference type="InterPro" id="IPR036397">
    <property type="entry name" value="RNaseH_sf"/>
</dbReference>
<reference evidence="2 3" key="1">
    <citation type="submission" date="2011-04" db="EMBL/GenBank/DDBJ databases">
        <authorList>
            <person name="Muzny D."/>
            <person name="Qin X."/>
            <person name="Deng J."/>
            <person name="Jiang H."/>
            <person name="Liu Y."/>
            <person name="Qu J."/>
            <person name="Song X.-Z."/>
            <person name="Zhang L."/>
            <person name="Thornton R."/>
            <person name="Coyle M."/>
            <person name="Francisco L."/>
            <person name="Jackson L."/>
            <person name="Javaid M."/>
            <person name="Korchina V."/>
            <person name="Kovar C."/>
            <person name="Mata R."/>
            <person name="Mathew T."/>
            <person name="Ngo R."/>
            <person name="Nguyen L."/>
            <person name="Nguyen N."/>
            <person name="Okwuonu G."/>
            <person name="Ongeri F."/>
            <person name="Pham C."/>
            <person name="Simmons D."/>
            <person name="Wilczek-Boney K."/>
            <person name="Hale W."/>
            <person name="Jakkamsetti A."/>
            <person name="Pham P."/>
            <person name="Ruth R."/>
            <person name="San Lucas F."/>
            <person name="Warren J."/>
            <person name="Zhang J."/>
            <person name="Zhao Z."/>
            <person name="Zhou C."/>
            <person name="Zhu D."/>
            <person name="Lee S."/>
            <person name="Bess C."/>
            <person name="Blankenburg K."/>
            <person name="Forbes L."/>
            <person name="Fu Q."/>
            <person name="Gubbala S."/>
            <person name="Hirani K."/>
            <person name="Jayaseelan J.C."/>
            <person name="Lara F."/>
            <person name="Munidasa M."/>
            <person name="Palculict T."/>
            <person name="Patil S."/>
            <person name="Pu L.-L."/>
            <person name="Saada N."/>
            <person name="Tang L."/>
            <person name="Weissenberger G."/>
            <person name="Zhu Y."/>
            <person name="Hemphill L."/>
            <person name="Shang Y."/>
            <person name="Youmans B."/>
            <person name="Ayvaz T."/>
            <person name="Ross M."/>
            <person name="Santibanez J."/>
            <person name="Aqrawi P."/>
            <person name="Gross S."/>
            <person name="Joshi V."/>
            <person name="Fowler G."/>
            <person name="Nazareth L."/>
            <person name="Reid J."/>
            <person name="Worley K."/>
            <person name="Petrosino J."/>
            <person name="Highlander S."/>
            <person name="Gibbs R."/>
        </authorList>
    </citation>
    <scope>NUCLEOTIDE SEQUENCE [LARGE SCALE GENOMIC DNA]</scope>
    <source>
        <strain evidence="2 3">DSM 3688</strain>
    </source>
</reference>
<dbReference type="PANTHER" id="PTHR46889">
    <property type="entry name" value="TRANSPOSASE INSF FOR INSERTION SEQUENCE IS3B-RELATED"/>
    <property type="match status" value="1"/>
</dbReference>
<dbReference type="InterPro" id="IPR012337">
    <property type="entry name" value="RNaseH-like_sf"/>
</dbReference>
<dbReference type="NCBIfam" id="NF033516">
    <property type="entry name" value="transpos_IS3"/>
    <property type="match status" value="1"/>
</dbReference>
<dbReference type="InterPro" id="IPR050900">
    <property type="entry name" value="Transposase_IS3/IS150/IS904"/>
</dbReference>
<sequence length="311" mass="35894">MPRRNTTSAYEKLRCQVIKTLSQGEERQALVNHPVSLLCGYLGISRQGYYRHVDRSLELDVLRSSIVFYAQELRSSLPKAGIRILYELCRRKYADKFTIGRDQCYELFRSNGLCLRRRKRPRTTNPNHNYHIYEDLLNTTPKLHPTRFGQLCVTDITYVATSSGWAYLSLVTDAASRLIVGWCLHPTLESQGPMKALSMAIDCYRKYNVELSQLIHHSDRGVQYCCNAYVNKLKSLGIQISMTQTGDPLHNALAERMNNTLKNGWLFSTEDKSLQQVRRLTKKAIELYNTFRPHQSLQMRTPLEEVARLTA</sequence>
<dbReference type="Pfam" id="PF13683">
    <property type="entry name" value="rve_3"/>
    <property type="match status" value="1"/>
</dbReference>
<evidence type="ECO:0000313" key="2">
    <source>
        <dbReference type="EMBL" id="EGQ11410.1"/>
    </source>
</evidence>
<proteinExistence type="predicted"/>
<name>F9D7B9_PREDD</name>
<dbReference type="GO" id="GO:0003676">
    <property type="term" value="F:nucleic acid binding"/>
    <property type="evidence" value="ECO:0007669"/>
    <property type="project" value="InterPro"/>
</dbReference>
<dbReference type="PANTHER" id="PTHR46889:SF5">
    <property type="entry name" value="INTEGRASE PROTEIN"/>
    <property type="match status" value="1"/>
</dbReference>
<dbReference type="Gene3D" id="3.30.420.10">
    <property type="entry name" value="Ribonuclease H-like superfamily/Ribonuclease H"/>
    <property type="match status" value="1"/>
</dbReference>
<dbReference type="RefSeq" id="WP_005848087.1">
    <property type="nucleotide sequence ID" value="NC_019968.1"/>
</dbReference>
<accession>F9D7B9</accession>
<dbReference type="AlphaFoldDB" id="F9D7B9"/>
<dbReference type="PROSITE" id="PS50994">
    <property type="entry name" value="INTEGRASE"/>
    <property type="match status" value="1"/>
</dbReference>
<feature type="domain" description="Integrase catalytic" evidence="1">
    <location>
        <begin position="141"/>
        <end position="310"/>
    </location>
</feature>
<dbReference type="SUPFAM" id="SSF53098">
    <property type="entry name" value="Ribonuclease H-like"/>
    <property type="match status" value="1"/>
</dbReference>
<dbReference type="EMBL" id="AFPW01000058">
    <property type="protein sequence ID" value="EGQ11410.1"/>
    <property type="molecule type" value="Genomic_DNA"/>
</dbReference>